<comment type="caution">
    <text evidence="1">The sequence shown here is derived from an EMBL/GenBank/DDBJ whole genome shotgun (WGS) entry which is preliminary data.</text>
</comment>
<sequence length="132" mass="15008">MANKPKNLFRIKLRRIRKGVNNMAQEVGYFENNPVYQKGPFVIVSANGWRIEAELKGHHCPVLPASSIYAMMEKLGLRGKTNDKEKAALVCDILNGMVRTGQIVLHDNGCWVDVWSVFRAQEKAEQVLREVQ</sequence>
<proteinExistence type="predicted"/>
<accession>A0A1G2LSL0</accession>
<reference evidence="1 2" key="1">
    <citation type="journal article" date="2016" name="Nat. Commun.">
        <title>Thousands of microbial genomes shed light on interconnected biogeochemical processes in an aquifer system.</title>
        <authorList>
            <person name="Anantharaman K."/>
            <person name="Brown C.T."/>
            <person name="Hug L.A."/>
            <person name="Sharon I."/>
            <person name="Castelle C.J."/>
            <person name="Probst A.J."/>
            <person name="Thomas B.C."/>
            <person name="Singh A."/>
            <person name="Wilkins M.J."/>
            <person name="Karaoz U."/>
            <person name="Brodie E.L."/>
            <person name="Williams K.H."/>
            <person name="Hubbard S.S."/>
            <person name="Banfield J.F."/>
        </authorList>
    </citation>
    <scope>NUCLEOTIDE SEQUENCE [LARGE SCALE GENOMIC DNA]</scope>
</reference>
<dbReference type="EMBL" id="MHQY01000005">
    <property type="protein sequence ID" value="OHA14616.1"/>
    <property type="molecule type" value="Genomic_DNA"/>
</dbReference>
<protein>
    <submittedName>
        <fullName evidence="1">Uncharacterized protein</fullName>
    </submittedName>
</protein>
<dbReference type="AlphaFoldDB" id="A0A1G2LSL0"/>
<name>A0A1G2LSL0_9BACT</name>
<evidence type="ECO:0000313" key="1">
    <source>
        <dbReference type="EMBL" id="OHA14616.1"/>
    </source>
</evidence>
<organism evidence="1 2">
    <name type="scientific">Candidatus Sungbacteria bacterium RIFCSPLOWO2_12_FULL_41_11</name>
    <dbReference type="NCBI Taxonomy" id="1802286"/>
    <lineage>
        <taxon>Bacteria</taxon>
        <taxon>Candidatus Sungiibacteriota</taxon>
    </lineage>
</organism>
<gene>
    <name evidence="1" type="ORF">A3G49_05495</name>
</gene>
<dbReference type="Proteomes" id="UP000177171">
    <property type="component" value="Unassembled WGS sequence"/>
</dbReference>
<evidence type="ECO:0000313" key="2">
    <source>
        <dbReference type="Proteomes" id="UP000177171"/>
    </source>
</evidence>